<organism evidence="2 3">
    <name type="scientific">Agaricus bisporus var. burnettii (strain JB137-S8 / ATCC MYA-4627 / FGSC 10392)</name>
    <name type="common">White button mushroom</name>
    <dbReference type="NCBI Taxonomy" id="597362"/>
    <lineage>
        <taxon>Eukaryota</taxon>
        <taxon>Fungi</taxon>
        <taxon>Dikarya</taxon>
        <taxon>Basidiomycota</taxon>
        <taxon>Agaricomycotina</taxon>
        <taxon>Agaricomycetes</taxon>
        <taxon>Agaricomycetidae</taxon>
        <taxon>Agaricales</taxon>
        <taxon>Agaricineae</taxon>
        <taxon>Agaricaceae</taxon>
        <taxon>Agaricus</taxon>
    </lineage>
</organism>
<accession>K5VRR2</accession>
<keyword evidence="1" id="KW-0472">Membrane</keyword>
<gene>
    <name evidence="2" type="ORF">AGABI1DRAFT_115354</name>
</gene>
<sequence>MTVSSPIIGFDQQCKYVTSYLFTPLTLACIRLVLGSYALVSNIVILAWSGAVLDDVDGYFSYFTHLSYVGLIAWFWASGVQTLFFARTSKESRPSRYPLQSWHRVLQFLHELLFATIATYPVIVTIVYWALLSSSKSFSTPFVAWENISQHILNLPFALFEIVFTNAPHLRWIHLPITVALLGLYLGVAYITRASQGFYVYDFLNPQMQGALLAGYIFGIGVGQAI</sequence>
<keyword evidence="1" id="KW-0812">Transmembrane</keyword>
<keyword evidence="1" id="KW-1133">Transmembrane helix</keyword>
<dbReference type="STRING" id="597362.K5VRR2"/>
<evidence type="ECO:0000256" key="1">
    <source>
        <dbReference type="SAM" id="Phobius"/>
    </source>
</evidence>
<dbReference type="KEGG" id="abp:AGABI1DRAFT115354"/>
<feature type="non-terminal residue" evidence="2">
    <location>
        <position position="226"/>
    </location>
</feature>
<dbReference type="EMBL" id="JH971397">
    <property type="protein sequence ID" value="EKM77134.1"/>
    <property type="molecule type" value="Genomic_DNA"/>
</dbReference>
<dbReference type="GeneID" id="18824692"/>
<dbReference type="InParanoid" id="K5VRR2"/>
<dbReference type="AlphaFoldDB" id="K5VRR2"/>
<proteinExistence type="predicted"/>
<dbReference type="PANTHER" id="PTHR12242:SF1">
    <property type="entry name" value="MYND-TYPE DOMAIN-CONTAINING PROTEIN"/>
    <property type="match status" value="1"/>
</dbReference>
<feature type="transmembrane region" description="Helical" evidence="1">
    <location>
        <begin position="21"/>
        <end position="48"/>
    </location>
</feature>
<dbReference type="OrthoDB" id="419711at2759"/>
<dbReference type="GO" id="GO:0016020">
    <property type="term" value="C:membrane"/>
    <property type="evidence" value="ECO:0007669"/>
    <property type="project" value="TreeGrafter"/>
</dbReference>
<dbReference type="eggNOG" id="ENOG502RZDB">
    <property type="taxonomic scope" value="Eukaryota"/>
</dbReference>
<dbReference type="Proteomes" id="UP000008493">
    <property type="component" value="Unassembled WGS sequence"/>
</dbReference>
<evidence type="ECO:0000313" key="3">
    <source>
        <dbReference type="Proteomes" id="UP000008493"/>
    </source>
</evidence>
<protein>
    <submittedName>
        <fullName evidence="2">Uncharacterized protein</fullName>
    </submittedName>
</protein>
<dbReference type="PANTHER" id="PTHR12242">
    <property type="entry name" value="OS02G0130600 PROTEIN-RELATED"/>
    <property type="match status" value="1"/>
</dbReference>
<dbReference type="RefSeq" id="XP_007332135.1">
    <property type="nucleotide sequence ID" value="XM_007332073.1"/>
</dbReference>
<name>K5VRR2_AGABU</name>
<feature type="transmembrane region" description="Helical" evidence="1">
    <location>
        <begin position="108"/>
        <end position="131"/>
    </location>
</feature>
<dbReference type="HOGENOM" id="CLU_062880_0_0_1"/>
<evidence type="ECO:0000313" key="2">
    <source>
        <dbReference type="EMBL" id="EKM77134.1"/>
    </source>
</evidence>
<keyword evidence="3" id="KW-1185">Reference proteome</keyword>
<dbReference type="OMA" id="QHAMNSG"/>
<reference evidence="3" key="1">
    <citation type="journal article" date="2012" name="Proc. Natl. Acad. Sci. U.S.A.">
        <title>Genome sequence of the button mushroom Agaricus bisporus reveals mechanisms governing adaptation to a humic-rich ecological niche.</title>
        <authorList>
            <person name="Morin E."/>
            <person name="Kohler A."/>
            <person name="Baker A.R."/>
            <person name="Foulongne-Oriol M."/>
            <person name="Lombard V."/>
            <person name="Nagy L.G."/>
            <person name="Ohm R.A."/>
            <person name="Patyshakuliyeva A."/>
            <person name="Brun A."/>
            <person name="Aerts A.L."/>
            <person name="Bailey A.M."/>
            <person name="Billette C."/>
            <person name="Coutinho P.M."/>
            <person name="Deakin G."/>
            <person name="Doddapaneni H."/>
            <person name="Floudas D."/>
            <person name="Grimwood J."/>
            <person name="Hilden K."/>
            <person name="Kuees U."/>
            <person name="LaButti K.M."/>
            <person name="Lapidus A."/>
            <person name="Lindquist E.A."/>
            <person name="Lucas S.M."/>
            <person name="Murat C."/>
            <person name="Riley R.W."/>
            <person name="Salamov A.A."/>
            <person name="Schmutz J."/>
            <person name="Subramanian V."/>
            <person name="Woesten H.A.B."/>
            <person name="Xu J."/>
            <person name="Eastwood D.C."/>
            <person name="Foster G.D."/>
            <person name="Sonnenberg A.S."/>
            <person name="Cullen D."/>
            <person name="de Vries R.P."/>
            <person name="Lundell T."/>
            <person name="Hibbett D.S."/>
            <person name="Henrissat B."/>
            <person name="Burton K.S."/>
            <person name="Kerrigan R.W."/>
            <person name="Challen M.P."/>
            <person name="Grigoriev I.V."/>
            <person name="Martin F."/>
        </authorList>
    </citation>
    <scope>NUCLEOTIDE SEQUENCE [LARGE SCALE GENOMIC DNA]</scope>
    <source>
        <strain evidence="3">JB137-S8 / ATCC MYA-4627 / FGSC 10392</strain>
    </source>
</reference>
<feature type="transmembrane region" description="Helical" evidence="1">
    <location>
        <begin position="172"/>
        <end position="191"/>
    </location>
</feature>
<feature type="transmembrane region" description="Helical" evidence="1">
    <location>
        <begin position="68"/>
        <end position="87"/>
    </location>
</feature>